<reference evidence="1" key="1">
    <citation type="submission" date="2020-09" db="EMBL/GenBank/DDBJ databases">
        <title>Genome-Enabled Discovery of Anthraquinone Biosynthesis in Senna tora.</title>
        <authorList>
            <person name="Kang S.-H."/>
            <person name="Pandey R.P."/>
            <person name="Lee C.-M."/>
            <person name="Sim J.-S."/>
            <person name="Jeong J.-T."/>
            <person name="Choi B.-S."/>
            <person name="Jung M."/>
            <person name="Ginzburg D."/>
            <person name="Zhao K."/>
            <person name="Won S.Y."/>
            <person name="Oh T.-J."/>
            <person name="Yu Y."/>
            <person name="Kim N.-H."/>
            <person name="Lee O.R."/>
            <person name="Lee T.-H."/>
            <person name="Bashyal P."/>
            <person name="Kim T.-S."/>
            <person name="Lee W.-H."/>
            <person name="Kawkins C."/>
            <person name="Kim C.-K."/>
            <person name="Kim J.S."/>
            <person name="Ahn B.O."/>
            <person name="Rhee S.Y."/>
            <person name="Sohng J.K."/>
        </authorList>
    </citation>
    <scope>NUCLEOTIDE SEQUENCE</scope>
    <source>
        <tissue evidence="1">Leaf</tissue>
    </source>
</reference>
<organism evidence="1 2">
    <name type="scientific">Senna tora</name>
    <dbReference type="NCBI Taxonomy" id="362788"/>
    <lineage>
        <taxon>Eukaryota</taxon>
        <taxon>Viridiplantae</taxon>
        <taxon>Streptophyta</taxon>
        <taxon>Embryophyta</taxon>
        <taxon>Tracheophyta</taxon>
        <taxon>Spermatophyta</taxon>
        <taxon>Magnoliopsida</taxon>
        <taxon>eudicotyledons</taxon>
        <taxon>Gunneridae</taxon>
        <taxon>Pentapetalae</taxon>
        <taxon>rosids</taxon>
        <taxon>fabids</taxon>
        <taxon>Fabales</taxon>
        <taxon>Fabaceae</taxon>
        <taxon>Caesalpinioideae</taxon>
        <taxon>Cassia clade</taxon>
        <taxon>Senna</taxon>
    </lineage>
</organism>
<protein>
    <submittedName>
        <fullName evidence="1">Uncharacterized protein</fullName>
    </submittedName>
</protein>
<keyword evidence="2" id="KW-1185">Reference proteome</keyword>
<name>A0A834W0H2_9FABA</name>
<sequence>MAIAKWEVEIKVVVVRGNVTVKTHSGKGTKGK</sequence>
<dbReference type="Proteomes" id="UP000634136">
    <property type="component" value="Unassembled WGS sequence"/>
</dbReference>
<dbReference type="EMBL" id="JAAIUW010000013">
    <property type="protein sequence ID" value="KAF7804170.1"/>
    <property type="molecule type" value="Genomic_DNA"/>
</dbReference>
<evidence type="ECO:0000313" key="1">
    <source>
        <dbReference type="EMBL" id="KAF7804170.1"/>
    </source>
</evidence>
<gene>
    <name evidence="1" type="ORF">G2W53_043281</name>
</gene>
<dbReference type="AlphaFoldDB" id="A0A834W0H2"/>
<evidence type="ECO:0000313" key="2">
    <source>
        <dbReference type="Proteomes" id="UP000634136"/>
    </source>
</evidence>
<accession>A0A834W0H2</accession>
<comment type="caution">
    <text evidence="1">The sequence shown here is derived from an EMBL/GenBank/DDBJ whole genome shotgun (WGS) entry which is preliminary data.</text>
</comment>
<proteinExistence type="predicted"/>